<keyword evidence="7" id="KW-1185">Reference proteome</keyword>
<dbReference type="RefSeq" id="WP_112443033.1">
    <property type="nucleotide sequence ID" value="NZ_CBDRHE010000020.1"/>
</dbReference>
<evidence type="ECO:0000259" key="5">
    <source>
        <dbReference type="PROSITE" id="PS50893"/>
    </source>
</evidence>
<sequence length="273" mass="28141">MTDTGHAANADAVGGGATARDGAVDRAAESDPEVLAGHTATSAEVVAELTGVTKEYPGGVTALGGVDLTVTAGELLAIVGPSGSGKSTLLHILGTLDRPTAGTVAIAGHTVGDLSDRQVSALRARHIGFVFQSFHLVPAATALDNVTEGLRYSGLARAERRRRGRAALERVGLADRVGHRPHALSGGQQQRVAIARAVAGRPKLLLADEPTGALDSASGKAVMELLHELNADGATIAVITHDRELAESLPRQVRILDGRVVEDTRRRVPGGAR</sequence>
<dbReference type="Pfam" id="PF00005">
    <property type="entry name" value="ABC_tran"/>
    <property type="match status" value="1"/>
</dbReference>
<dbReference type="KEGG" id="scad:DN051_41935"/>
<dbReference type="InterPro" id="IPR015854">
    <property type="entry name" value="ABC_transpr_LolD-like"/>
</dbReference>
<keyword evidence="1" id="KW-0813">Transport</keyword>
<gene>
    <name evidence="6" type="ORF">DN051_41935</name>
</gene>
<dbReference type="EMBL" id="CP030074">
    <property type="protein sequence ID" value="AWW43172.1"/>
    <property type="molecule type" value="Genomic_DNA"/>
</dbReference>
<dbReference type="Proteomes" id="UP000249616">
    <property type="component" value="Plasmid unnamed1"/>
</dbReference>
<dbReference type="Gene3D" id="3.40.50.300">
    <property type="entry name" value="P-loop containing nucleotide triphosphate hydrolases"/>
    <property type="match status" value="1"/>
</dbReference>
<dbReference type="InterPro" id="IPR017911">
    <property type="entry name" value="MacB-like_ATP-bd"/>
</dbReference>
<dbReference type="GO" id="GO:0098796">
    <property type="term" value="C:membrane protein complex"/>
    <property type="evidence" value="ECO:0007669"/>
    <property type="project" value="UniProtKB-ARBA"/>
</dbReference>
<evidence type="ECO:0000256" key="4">
    <source>
        <dbReference type="SAM" id="MobiDB-lite"/>
    </source>
</evidence>
<dbReference type="CDD" id="cd03255">
    <property type="entry name" value="ABC_MJ0796_LolCDE_FtsE"/>
    <property type="match status" value="1"/>
</dbReference>
<geneLocation type="plasmid" evidence="6 7">
    <name>unnamed1</name>
</geneLocation>
<dbReference type="SMART" id="SM00382">
    <property type="entry name" value="AAA"/>
    <property type="match status" value="1"/>
</dbReference>
<evidence type="ECO:0000256" key="3">
    <source>
        <dbReference type="ARBA" id="ARBA00022840"/>
    </source>
</evidence>
<dbReference type="FunFam" id="3.40.50.300:FF:000032">
    <property type="entry name" value="Export ABC transporter ATP-binding protein"/>
    <property type="match status" value="1"/>
</dbReference>
<name>A0A2Z4JDD7_9ACTN</name>
<dbReference type="PROSITE" id="PS50893">
    <property type="entry name" value="ABC_TRANSPORTER_2"/>
    <property type="match status" value="1"/>
</dbReference>
<proteinExistence type="predicted"/>
<dbReference type="InterPro" id="IPR003593">
    <property type="entry name" value="AAA+_ATPase"/>
</dbReference>
<evidence type="ECO:0000313" key="7">
    <source>
        <dbReference type="Proteomes" id="UP000249616"/>
    </source>
</evidence>
<evidence type="ECO:0000256" key="1">
    <source>
        <dbReference type="ARBA" id="ARBA00022448"/>
    </source>
</evidence>
<organism evidence="6 7">
    <name type="scientific">Streptomyces cadmiisoli</name>
    <dbReference type="NCBI Taxonomy" id="2184053"/>
    <lineage>
        <taxon>Bacteria</taxon>
        <taxon>Bacillati</taxon>
        <taxon>Actinomycetota</taxon>
        <taxon>Actinomycetes</taxon>
        <taxon>Kitasatosporales</taxon>
        <taxon>Streptomycetaceae</taxon>
        <taxon>Streptomyces</taxon>
        <taxon>Streptomyces aurantiacus group</taxon>
    </lineage>
</organism>
<dbReference type="GO" id="GO:0016887">
    <property type="term" value="F:ATP hydrolysis activity"/>
    <property type="evidence" value="ECO:0007669"/>
    <property type="project" value="InterPro"/>
</dbReference>
<reference evidence="7" key="1">
    <citation type="submission" date="2018-06" db="EMBL/GenBank/DDBJ databases">
        <authorList>
            <person name="Li K."/>
        </authorList>
    </citation>
    <scope>NUCLEOTIDE SEQUENCE [LARGE SCALE GENOMIC DNA]</scope>
    <source>
        <strain evidence="7">ZFG47</strain>
        <plasmid evidence="7">unnamed1</plasmid>
    </source>
</reference>
<feature type="region of interest" description="Disordered" evidence="4">
    <location>
        <begin position="1"/>
        <end position="38"/>
    </location>
</feature>
<evidence type="ECO:0000256" key="2">
    <source>
        <dbReference type="ARBA" id="ARBA00022741"/>
    </source>
</evidence>
<dbReference type="PANTHER" id="PTHR24220:SF86">
    <property type="entry name" value="ABC TRANSPORTER ABCH.1"/>
    <property type="match status" value="1"/>
</dbReference>
<protein>
    <submittedName>
        <fullName evidence="6">ABC transporter ATP-binding protein</fullName>
    </submittedName>
</protein>
<dbReference type="InterPro" id="IPR017871">
    <property type="entry name" value="ABC_transporter-like_CS"/>
</dbReference>
<feature type="domain" description="ABC transporter" evidence="5">
    <location>
        <begin position="47"/>
        <end position="272"/>
    </location>
</feature>
<accession>A0A2Z4JDD7</accession>
<evidence type="ECO:0000313" key="6">
    <source>
        <dbReference type="EMBL" id="AWW43172.1"/>
    </source>
</evidence>
<dbReference type="GO" id="GO:0005524">
    <property type="term" value="F:ATP binding"/>
    <property type="evidence" value="ECO:0007669"/>
    <property type="project" value="UniProtKB-KW"/>
</dbReference>
<keyword evidence="6" id="KW-0614">Plasmid</keyword>
<dbReference type="InterPro" id="IPR027417">
    <property type="entry name" value="P-loop_NTPase"/>
</dbReference>
<keyword evidence="3 6" id="KW-0067">ATP-binding</keyword>
<dbReference type="GO" id="GO:0022857">
    <property type="term" value="F:transmembrane transporter activity"/>
    <property type="evidence" value="ECO:0007669"/>
    <property type="project" value="TreeGrafter"/>
</dbReference>
<dbReference type="SUPFAM" id="SSF52540">
    <property type="entry name" value="P-loop containing nucleoside triphosphate hydrolases"/>
    <property type="match status" value="1"/>
</dbReference>
<keyword evidence="2" id="KW-0547">Nucleotide-binding</keyword>
<dbReference type="AlphaFoldDB" id="A0A2Z4JDD7"/>
<dbReference type="GO" id="GO:0005886">
    <property type="term" value="C:plasma membrane"/>
    <property type="evidence" value="ECO:0007669"/>
    <property type="project" value="TreeGrafter"/>
</dbReference>
<dbReference type="PANTHER" id="PTHR24220">
    <property type="entry name" value="IMPORT ATP-BINDING PROTEIN"/>
    <property type="match status" value="1"/>
</dbReference>
<dbReference type="PROSITE" id="PS00211">
    <property type="entry name" value="ABC_TRANSPORTER_1"/>
    <property type="match status" value="1"/>
</dbReference>
<dbReference type="InterPro" id="IPR003439">
    <property type="entry name" value="ABC_transporter-like_ATP-bd"/>
</dbReference>